<proteinExistence type="predicted"/>
<dbReference type="InterPro" id="IPR012871">
    <property type="entry name" value="DUF1668_ORYSA"/>
</dbReference>
<evidence type="ECO:0000313" key="1">
    <source>
        <dbReference type="EMBL" id="KXG32343.1"/>
    </source>
</evidence>
<dbReference type="OMA" id="PECKMLK"/>
<sequence>MKRPRRSEEQCPYCAKRKKHLYLALDERKQGGYLGFSIHKLDTDNMEEDALPEPVLRFAAPDRAPMAFTAVGTSIFIATSPHLRGREGNHQEAPRPPTLVYDTETGALTIGPRLPDGYLGDSGGAPTVVDGERLYVLTDLYDDDLRQRSFSLRVLSRTPTTSSWYGSETAIMAWSWNDDNGAPPRRPPPCMGLDLVTSYALHPDGRTIFMSTTGFTWSLDTRDGVWKEVGCWPLPFTGQAYFDGDLDAWVGLRRGEDGYVCCCRVPSRSRSATTTRRQPPPECKMLKDKLFLRNDDDSKYPKGGQHLKTTLTYMGDSRFCLVENVMNTSNGLDATLNVTLFGLRYDRNGDLCTKLRRTTRSYAVSKNTRLFSHAAFWM</sequence>
<dbReference type="Pfam" id="PF07893">
    <property type="entry name" value="DUF1668"/>
    <property type="match status" value="1"/>
</dbReference>
<protein>
    <recommendedName>
        <fullName evidence="3">DUF1618 domain-containing protein</fullName>
    </recommendedName>
</protein>
<dbReference type="AlphaFoldDB" id="A0A1B6Q349"/>
<dbReference type="InterPro" id="IPR011044">
    <property type="entry name" value="Quino_amine_DH_bsu"/>
</dbReference>
<name>A0A1B6Q349_SORBI</name>
<dbReference type="SUPFAM" id="SSF50969">
    <property type="entry name" value="YVTN repeat-like/Quinoprotein amine dehydrogenase"/>
    <property type="match status" value="1"/>
</dbReference>
<dbReference type="Proteomes" id="UP000000768">
    <property type="component" value="Chromosome 3"/>
</dbReference>
<evidence type="ECO:0008006" key="3">
    <source>
        <dbReference type="Google" id="ProtNLM"/>
    </source>
</evidence>
<evidence type="ECO:0000313" key="2">
    <source>
        <dbReference type="Proteomes" id="UP000000768"/>
    </source>
</evidence>
<dbReference type="PANTHER" id="PTHR33085">
    <property type="entry name" value="OS12G0113100 PROTEIN-RELATED"/>
    <property type="match status" value="1"/>
</dbReference>
<organism evidence="1 2">
    <name type="scientific">Sorghum bicolor</name>
    <name type="common">Sorghum</name>
    <name type="synonym">Sorghum vulgare</name>
    <dbReference type="NCBI Taxonomy" id="4558"/>
    <lineage>
        <taxon>Eukaryota</taxon>
        <taxon>Viridiplantae</taxon>
        <taxon>Streptophyta</taxon>
        <taxon>Embryophyta</taxon>
        <taxon>Tracheophyta</taxon>
        <taxon>Spermatophyta</taxon>
        <taxon>Magnoliopsida</taxon>
        <taxon>Liliopsida</taxon>
        <taxon>Poales</taxon>
        <taxon>Poaceae</taxon>
        <taxon>PACMAD clade</taxon>
        <taxon>Panicoideae</taxon>
        <taxon>Andropogonodae</taxon>
        <taxon>Andropogoneae</taxon>
        <taxon>Sorghinae</taxon>
        <taxon>Sorghum</taxon>
    </lineage>
</organism>
<dbReference type="EMBL" id="CM000762">
    <property type="protein sequence ID" value="KXG32343.1"/>
    <property type="molecule type" value="Genomic_DNA"/>
</dbReference>
<reference evidence="2" key="2">
    <citation type="journal article" date="2018" name="Plant J.">
        <title>The Sorghum bicolor reference genome: improved assembly, gene annotations, a transcriptome atlas, and signatures of genome organization.</title>
        <authorList>
            <person name="McCormick R.F."/>
            <person name="Truong S.K."/>
            <person name="Sreedasyam A."/>
            <person name="Jenkins J."/>
            <person name="Shu S."/>
            <person name="Sims D."/>
            <person name="Kennedy M."/>
            <person name="Amirebrahimi M."/>
            <person name="Weers B.D."/>
            <person name="McKinley B."/>
            <person name="Mattison A."/>
            <person name="Morishige D.T."/>
            <person name="Grimwood J."/>
            <person name="Schmutz J."/>
            <person name="Mullet J.E."/>
        </authorList>
    </citation>
    <scope>NUCLEOTIDE SEQUENCE [LARGE SCALE GENOMIC DNA]</scope>
    <source>
        <strain evidence="2">cv. BTx623</strain>
    </source>
</reference>
<gene>
    <name evidence="1" type="ORF">SORBI_3003G141400</name>
</gene>
<dbReference type="InParanoid" id="A0A1B6Q349"/>
<accession>A0A1B6Q349</accession>
<reference evidence="1 2" key="1">
    <citation type="journal article" date="2009" name="Nature">
        <title>The Sorghum bicolor genome and the diversification of grasses.</title>
        <authorList>
            <person name="Paterson A.H."/>
            <person name="Bowers J.E."/>
            <person name="Bruggmann R."/>
            <person name="Dubchak I."/>
            <person name="Grimwood J."/>
            <person name="Gundlach H."/>
            <person name="Haberer G."/>
            <person name="Hellsten U."/>
            <person name="Mitros T."/>
            <person name="Poliakov A."/>
            <person name="Schmutz J."/>
            <person name="Spannagl M."/>
            <person name="Tang H."/>
            <person name="Wang X."/>
            <person name="Wicker T."/>
            <person name="Bharti A.K."/>
            <person name="Chapman J."/>
            <person name="Feltus F.A."/>
            <person name="Gowik U."/>
            <person name="Grigoriev I.V."/>
            <person name="Lyons E."/>
            <person name="Maher C.A."/>
            <person name="Martis M."/>
            <person name="Narechania A."/>
            <person name="Otillar R.P."/>
            <person name="Penning B.W."/>
            <person name="Salamov A.A."/>
            <person name="Wang Y."/>
            <person name="Zhang L."/>
            <person name="Carpita N.C."/>
            <person name="Freeling M."/>
            <person name="Gingle A.R."/>
            <person name="Hash C.T."/>
            <person name="Keller B."/>
            <person name="Klein P."/>
            <person name="Kresovich S."/>
            <person name="McCann M.C."/>
            <person name="Ming R."/>
            <person name="Peterson D.G."/>
            <person name="Mehboob-ur-Rahman"/>
            <person name="Ware D."/>
            <person name="Westhoff P."/>
            <person name="Mayer K.F."/>
            <person name="Messing J."/>
            <person name="Rokhsar D.S."/>
        </authorList>
    </citation>
    <scope>NUCLEOTIDE SEQUENCE [LARGE SCALE GENOMIC DNA]</scope>
    <source>
        <strain evidence="2">cv. BTx623</strain>
    </source>
</reference>
<dbReference type="PANTHER" id="PTHR33085:SF47">
    <property type="entry name" value="OS02G0513400 PROTEIN"/>
    <property type="match status" value="1"/>
</dbReference>
<keyword evidence="2" id="KW-1185">Reference proteome</keyword>
<dbReference type="Gramene" id="KXG32343">
    <property type="protein sequence ID" value="KXG32343"/>
    <property type="gene ID" value="SORBI_3003G141400"/>
</dbReference>